<accession>A0ABU8PCW8</accession>
<dbReference type="RefSeq" id="WP_105541773.1">
    <property type="nucleotide sequence ID" value="NZ_JBBGZH010000001.1"/>
</dbReference>
<sequence length="143" mass="15575">MTLIDRLSKLDGPDATIAATKQKIRDAFKDAKPCIAPLARKGGQQMNLERINKATECIDSNEKALKWIKLNHEKLVSSGLFTVTVSISSNFAHTGTGVNEALTTISAFAKHNIEKAITDSIANCINTIEIERDAILREASHGE</sequence>
<proteinExistence type="predicted"/>
<evidence type="ECO:0000313" key="1">
    <source>
        <dbReference type="EMBL" id="MEJ5019263.1"/>
    </source>
</evidence>
<comment type="caution">
    <text evidence="1">The sequence shown here is derived from an EMBL/GenBank/DDBJ whole genome shotgun (WGS) entry which is preliminary data.</text>
</comment>
<dbReference type="EMBL" id="JBBGZH010000001">
    <property type="protein sequence ID" value="MEJ5019263.1"/>
    <property type="molecule type" value="Genomic_DNA"/>
</dbReference>
<keyword evidence="2" id="KW-1185">Reference proteome</keyword>
<evidence type="ECO:0000313" key="2">
    <source>
        <dbReference type="Proteomes" id="UP001375812"/>
    </source>
</evidence>
<name>A0ABU8PCW8_9HYPH</name>
<dbReference type="Proteomes" id="UP001375812">
    <property type="component" value="Unassembled WGS sequence"/>
</dbReference>
<reference evidence="1 2" key="1">
    <citation type="submission" date="2023-12" db="EMBL/GenBank/DDBJ databases">
        <title>Gut-associated functions are favored during microbiome assembly across C. elegans life.</title>
        <authorList>
            <person name="Zimmermann J."/>
        </authorList>
    </citation>
    <scope>NUCLEOTIDE SEQUENCE [LARGE SCALE GENOMIC DNA]</scope>
    <source>
        <strain evidence="1 2">MYb71</strain>
    </source>
</reference>
<organism evidence="1 2">
    <name type="scientific">Ochrobactrum vermis</name>
    <dbReference type="NCBI Taxonomy" id="1827297"/>
    <lineage>
        <taxon>Bacteria</taxon>
        <taxon>Pseudomonadati</taxon>
        <taxon>Pseudomonadota</taxon>
        <taxon>Alphaproteobacteria</taxon>
        <taxon>Hyphomicrobiales</taxon>
        <taxon>Brucellaceae</taxon>
        <taxon>Brucella/Ochrobactrum group</taxon>
        <taxon>Ochrobactrum</taxon>
    </lineage>
</organism>
<gene>
    <name evidence="1" type="ORF">WH297_05860</name>
</gene>
<protein>
    <submittedName>
        <fullName evidence="1">Uncharacterized protein</fullName>
    </submittedName>
</protein>